<keyword evidence="10 13" id="KW-1133">Transmembrane helix</keyword>
<reference evidence="15 16" key="1">
    <citation type="submission" date="2019-07" db="EMBL/GenBank/DDBJ databases">
        <authorList>
            <person name="Kim J."/>
        </authorList>
    </citation>
    <scope>NUCLEOTIDE SEQUENCE [LARGE SCALE GENOMIC DNA]</scope>
    <source>
        <strain evidence="15 16">G13</strain>
    </source>
</reference>
<evidence type="ECO:0000256" key="5">
    <source>
        <dbReference type="ARBA" id="ARBA00022670"/>
    </source>
</evidence>
<evidence type="ECO:0000256" key="12">
    <source>
        <dbReference type="ARBA" id="ARBA00023136"/>
    </source>
</evidence>
<feature type="transmembrane region" description="Helical" evidence="13">
    <location>
        <begin position="12"/>
        <end position="34"/>
    </location>
</feature>
<keyword evidence="5 15" id="KW-0645">Protease</keyword>
<dbReference type="PANTHER" id="PTHR35864">
    <property type="entry name" value="ZINC METALLOPROTEASE MJ0611-RELATED"/>
    <property type="match status" value="1"/>
</dbReference>
<dbReference type="Proteomes" id="UP000316330">
    <property type="component" value="Unassembled WGS sequence"/>
</dbReference>
<feature type="transmembrane region" description="Helical" evidence="13">
    <location>
        <begin position="86"/>
        <end position="110"/>
    </location>
</feature>
<dbReference type="EMBL" id="VNJJ01000005">
    <property type="protein sequence ID" value="TVY00517.1"/>
    <property type="molecule type" value="Genomic_DNA"/>
</dbReference>
<accession>A0A559JKW3</accession>
<evidence type="ECO:0000256" key="10">
    <source>
        <dbReference type="ARBA" id="ARBA00022989"/>
    </source>
</evidence>
<evidence type="ECO:0000313" key="16">
    <source>
        <dbReference type="Proteomes" id="UP000316330"/>
    </source>
</evidence>
<sequence>MNLFWFPIEHLPVIILIMLVAFSVHEFAHAWTAWKFGDDTAYREGRVTLNPLAHLDWIGMLFLVIAGFGWAKPVPVRRSRFKNPHLMNIIVTAAGPVSNLLLAFLLLLVVDVLHAFHVIDNFSNQFFIFILYWISINLALFLFNLIPLPPLDGYRIIEEFLPIRIRIKIQEMGQWITFAFLLIVFVPPLRSATIGQLMSLRGPLVHGMTWILDKLFAFGGGSLAKDWLQYVKW</sequence>
<dbReference type="AlphaFoldDB" id="A0A559JKW3"/>
<comment type="subcellular location">
    <subcellularLocation>
        <location evidence="2">Cell membrane</location>
        <topology evidence="2">Multi-pass membrane protein</topology>
    </subcellularLocation>
</comment>
<keyword evidence="11" id="KW-0482">Metalloprotease</keyword>
<keyword evidence="6 13" id="KW-0812">Transmembrane</keyword>
<evidence type="ECO:0000256" key="8">
    <source>
        <dbReference type="ARBA" id="ARBA00022801"/>
    </source>
</evidence>
<keyword evidence="12 13" id="KW-0472">Membrane</keyword>
<feature type="transmembrane region" description="Helical" evidence="13">
    <location>
        <begin position="54"/>
        <end position="74"/>
    </location>
</feature>
<evidence type="ECO:0000256" key="3">
    <source>
        <dbReference type="ARBA" id="ARBA00007931"/>
    </source>
</evidence>
<dbReference type="InterPro" id="IPR044537">
    <property type="entry name" value="Rip2-like"/>
</dbReference>
<dbReference type="GO" id="GO:0006508">
    <property type="term" value="P:proteolysis"/>
    <property type="evidence" value="ECO:0007669"/>
    <property type="project" value="UniProtKB-KW"/>
</dbReference>
<keyword evidence="7" id="KW-0479">Metal-binding</keyword>
<feature type="transmembrane region" description="Helical" evidence="13">
    <location>
        <begin position="130"/>
        <end position="151"/>
    </location>
</feature>
<gene>
    <name evidence="15" type="ORF">FPZ45_10845</name>
</gene>
<evidence type="ECO:0000256" key="7">
    <source>
        <dbReference type="ARBA" id="ARBA00022723"/>
    </source>
</evidence>
<evidence type="ECO:0000256" key="2">
    <source>
        <dbReference type="ARBA" id="ARBA00004651"/>
    </source>
</evidence>
<evidence type="ECO:0000256" key="6">
    <source>
        <dbReference type="ARBA" id="ARBA00022692"/>
    </source>
</evidence>
<dbReference type="Pfam" id="PF02163">
    <property type="entry name" value="Peptidase_M50"/>
    <property type="match status" value="1"/>
</dbReference>
<feature type="domain" description="Peptidase M50" evidence="14">
    <location>
        <begin position="14"/>
        <end position="183"/>
    </location>
</feature>
<dbReference type="GO" id="GO:0008237">
    <property type="term" value="F:metallopeptidase activity"/>
    <property type="evidence" value="ECO:0007669"/>
    <property type="project" value="UniProtKB-KW"/>
</dbReference>
<protein>
    <submittedName>
        <fullName evidence="15">Site-2 protease family protein</fullName>
    </submittedName>
</protein>
<evidence type="ECO:0000256" key="1">
    <source>
        <dbReference type="ARBA" id="ARBA00001947"/>
    </source>
</evidence>
<dbReference type="InterPro" id="IPR052348">
    <property type="entry name" value="Metallopeptidase_M50B"/>
</dbReference>
<keyword evidence="8" id="KW-0378">Hydrolase</keyword>
<proteinExistence type="inferred from homology"/>
<dbReference type="InterPro" id="IPR008915">
    <property type="entry name" value="Peptidase_M50"/>
</dbReference>
<evidence type="ECO:0000259" key="14">
    <source>
        <dbReference type="Pfam" id="PF02163"/>
    </source>
</evidence>
<keyword evidence="16" id="KW-1185">Reference proteome</keyword>
<dbReference type="GO" id="GO:0046872">
    <property type="term" value="F:metal ion binding"/>
    <property type="evidence" value="ECO:0007669"/>
    <property type="project" value="UniProtKB-KW"/>
</dbReference>
<dbReference type="GO" id="GO:0005886">
    <property type="term" value="C:plasma membrane"/>
    <property type="evidence" value="ECO:0007669"/>
    <property type="project" value="UniProtKB-SubCell"/>
</dbReference>
<evidence type="ECO:0000256" key="9">
    <source>
        <dbReference type="ARBA" id="ARBA00022833"/>
    </source>
</evidence>
<evidence type="ECO:0000256" key="13">
    <source>
        <dbReference type="SAM" id="Phobius"/>
    </source>
</evidence>
<dbReference type="RefSeq" id="WP_144701155.1">
    <property type="nucleotide sequence ID" value="NZ_VNJJ01000005.1"/>
</dbReference>
<name>A0A559JKW3_9BACL</name>
<evidence type="ECO:0000313" key="15">
    <source>
        <dbReference type="EMBL" id="TVY00517.1"/>
    </source>
</evidence>
<keyword evidence="4" id="KW-1003">Cell membrane</keyword>
<comment type="caution">
    <text evidence="15">The sequence shown here is derived from an EMBL/GenBank/DDBJ whole genome shotgun (WGS) entry which is preliminary data.</text>
</comment>
<comment type="similarity">
    <text evidence="3">Belongs to the peptidase M50B family.</text>
</comment>
<dbReference type="CDD" id="cd06158">
    <property type="entry name" value="S2P-M50_like_1"/>
    <property type="match status" value="1"/>
</dbReference>
<keyword evidence="9" id="KW-0862">Zinc</keyword>
<organism evidence="15 16">
    <name type="scientific">Cohnella terricola</name>
    <dbReference type="NCBI Taxonomy" id="1289167"/>
    <lineage>
        <taxon>Bacteria</taxon>
        <taxon>Bacillati</taxon>
        <taxon>Bacillota</taxon>
        <taxon>Bacilli</taxon>
        <taxon>Bacillales</taxon>
        <taxon>Paenibacillaceae</taxon>
        <taxon>Cohnella</taxon>
    </lineage>
</organism>
<dbReference type="PANTHER" id="PTHR35864:SF1">
    <property type="entry name" value="ZINC METALLOPROTEASE YWHC-RELATED"/>
    <property type="match status" value="1"/>
</dbReference>
<evidence type="ECO:0000256" key="4">
    <source>
        <dbReference type="ARBA" id="ARBA00022475"/>
    </source>
</evidence>
<feature type="transmembrane region" description="Helical" evidence="13">
    <location>
        <begin position="172"/>
        <end position="189"/>
    </location>
</feature>
<dbReference type="OrthoDB" id="9800627at2"/>
<comment type="cofactor">
    <cofactor evidence="1">
        <name>Zn(2+)</name>
        <dbReference type="ChEBI" id="CHEBI:29105"/>
    </cofactor>
</comment>
<evidence type="ECO:0000256" key="11">
    <source>
        <dbReference type="ARBA" id="ARBA00023049"/>
    </source>
</evidence>